<comment type="caution">
    <text evidence="2">The sequence shown here is derived from an EMBL/GenBank/DDBJ whole genome shotgun (WGS) entry which is preliminary data.</text>
</comment>
<protein>
    <submittedName>
        <fullName evidence="2">Mobile element protein</fullName>
    </submittedName>
</protein>
<accession>A0A2A5T390</accession>
<evidence type="ECO:0000259" key="1">
    <source>
        <dbReference type="Pfam" id="PF13612"/>
    </source>
</evidence>
<organism evidence="2 3">
    <name type="scientific">Candidatus Enterovibrio escicola</name>
    <dbReference type="NCBI Taxonomy" id="1927127"/>
    <lineage>
        <taxon>Bacteria</taxon>
        <taxon>Pseudomonadati</taxon>
        <taxon>Pseudomonadota</taxon>
        <taxon>Gammaproteobacteria</taxon>
        <taxon>Vibrionales</taxon>
        <taxon>Vibrionaceae</taxon>
        <taxon>Enterovibrio</taxon>
    </lineage>
</organism>
<gene>
    <name evidence="2" type="ORF">BTN49_1840</name>
</gene>
<dbReference type="Pfam" id="PF13612">
    <property type="entry name" value="DDE_Tnp_1_3"/>
    <property type="match status" value="1"/>
</dbReference>
<evidence type="ECO:0000313" key="3">
    <source>
        <dbReference type="Proteomes" id="UP000219020"/>
    </source>
</evidence>
<keyword evidence="3" id="KW-1185">Reference proteome</keyword>
<dbReference type="EMBL" id="NBYY01000016">
    <property type="protein sequence ID" value="PCS22614.1"/>
    <property type="molecule type" value="Genomic_DNA"/>
</dbReference>
<name>A0A2A5T390_9GAMM</name>
<dbReference type="Proteomes" id="UP000219020">
    <property type="component" value="Unassembled WGS sequence"/>
</dbReference>
<feature type="domain" description="Transposase DDE" evidence="1">
    <location>
        <begin position="3"/>
        <end position="58"/>
    </location>
</feature>
<dbReference type="AlphaFoldDB" id="A0A2A5T390"/>
<proteinExistence type="predicted"/>
<sequence>MTTNVNDRKLVPGMADEILGCLYGNKGYISYPLKREVVDKVVTIITGVKNNMKLKVMKL</sequence>
<reference evidence="3" key="1">
    <citation type="submission" date="2017-04" db="EMBL/GenBank/DDBJ databases">
        <title>Genome evolution of the luminous symbionts of deep sea anglerfish.</title>
        <authorList>
            <person name="Hendry T.A."/>
        </authorList>
    </citation>
    <scope>NUCLEOTIDE SEQUENCE [LARGE SCALE GENOMIC DNA]</scope>
</reference>
<evidence type="ECO:0000313" key="2">
    <source>
        <dbReference type="EMBL" id="PCS22614.1"/>
    </source>
</evidence>
<dbReference type="InterPro" id="IPR025668">
    <property type="entry name" value="Tnp_DDE_dom"/>
</dbReference>